<dbReference type="SUPFAM" id="SSF53756">
    <property type="entry name" value="UDP-Glycosyltransferase/glycogen phosphorylase"/>
    <property type="match status" value="1"/>
</dbReference>
<name>A0A3T0SXV4_9MICO</name>
<accession>A0A3T0SXV4</accession>
<dbReference type="AlphaFoldDB" id="A0A3T0SXV4"/>
<reference evidence="5 6" key="1">
    <citation type="submission" date="2018-03" db="EMBL/GenBank/DDBJ databases">
        <title>Bacteriophage NCPPB3778 and a type I-E CRISPR drive the evolution of the US Biological Select Agent, Rathayibacter toxicus.</title>
        <authorList>
            <person name="Davis E.W.II."/>
            <person name="Tabima J.F."/>
            <person name="Weisberg A.J."/>
            <person name="Dantas Lopes L."/>
            <person name="Wiseman M.S."/>
            <person name="Wiseman M.S."/>
            <person name="Pupko T."/>
            <person name="Belcher M.S."/>
            <person name="Sechler A.J."/>
            <person name="Tancos M.A."/>
            <person name="Schroeder B.K."/>
            <person name="Murray T.D."/>
            <person name="Luster D.G."/>
            <person name="Schneider W.L."/>
            <person name="Rogers E."/>
            <person name="Andreote F.D."/>
            <person name="Grunwald N.J."/>
            <person name="Putnam M.L."/>
            <person name="Chang J.H."/>
        </authorList>
    </citation>
    <scope>NUCLEOTIDE SEQUENCE [LARGE SCALE GENOMIC DNA]</scope>
    <source>
        <strain evidence="5 6">DSM 15932</strain>
    </source>
</reference>
<dbReference type="InterPro" id="IPR028098">
    <property type="entry name" value="Glyco_trans_4-like_N"/>
</dbReference>
<dbReference type="Proteomes" id="UP000285317">
    <property type="component" value="Chromosome"/>
</dbReference>
<protein>
    <submittedName>
        <fullName evidence="5">Glycosyltransferase</fullName>
    </submittedName>
</protein>
<evidence type="ECO:0000313" key="6">
    <source>
        <dbReference type="Proteomes" id="UP000285317"/>
    </source>
</evidence>
<evidence type="ECO:0000259" key="4">
    <source>
        <dbReference type="Pfam" id="PF13439"/>
    </source>
</evidence>
<dbReference type="CDD" id="cd03801">
    <property type="entry name" value="GT4_PimA-like"/>
    <property type="match status" value="1"/>
</dbReference>
<proteinExistence type="predicted"/>
<feature type="compositionally biased region" description="Basic residues" evidence="3">
    <location>
        <begin position="1"/>
        <end position="14"/>
    </location>
</feature>
<dbReference type="Pfam" id="PF13692">
    <property type="entry name" value="Glyco_trans_1_4"/>
    <property type="match status" value="1"/>
</dbReference>
<organism evidence="5 6">
    <name type="scientific">Rathayibacter festucae DSM 15932</name>
    <dbReference type="NCBI Taxonomy" id="1328866"/>
    <lineage>
        <taxon>Bacteria</taxon>
        <taxon>Bacillati</taxon>
        <taxon>Actinomycetota</taxon>
        <taxon>Actinomycetes</taxon>
        <taxon>Micrococcales</taxon>
        <taxon>Microbacteriaceae</taxon>
        <taxon>Rathayibacter</taxon>
    </lineage>
</organism>
<dbReference type="EMBL" id="CP028137">
    <property type="protein sequence ID" value="AZZ51163.1"/>
    <property type="molecule type" value="Genomic_DNA"/>
</dbReference>
<keyword evidence="2 5" id="KW-0808">Transferase</keyword>
<gene>
    <name evidence="5" type="ORF">C1I64_03295</name>
</gene>
<dbReference type="GO" id="GO:0016757">
    <property type="term" value="F:glycosyltransferase activity"/>
    <property type="evidence" value="ECO:0007669"/>
    <property type="project" value="UniProtKB-KW"/>
</dbReference>
<sequence>MRRERRGPRARPRALHLEGGLLRLRGDPRRAGGRRVGTVAASARPPPPAGEPVSGSVGRRRRPRPPAAASSPRTILFLHPSDETYGADRVLLEALRAVPEDVTAEVWLPDDLDYPARPLTRLLEERGVTVRRMPLPVLRRAYLRTRHLLSFLRRTAATGRAIRELDPALVYVNTAALALVLPVARLLGAPTLLHLHEHSRGIERWVLCLLFRSADRLVVVSRAVADTLTASNRRRSTVVHNGFESTPPVPLPQGDELVFVLASRWNAWKGHEHFLRVWSRLERRDVRLIVLGGPPVCGTGVDVPGIVAGMRNGESVEVRGECEDVRRVLDAAHVVVVPSTSPDPLPTIALEAAAAGRAALVSRSGGLPEIVLDGVTGRTLAPGAVEEWVAVLEGLDRAAVESFGRAAHEHSRAAFSRTEFVRRIGEELRVMLR</sequence>
<dbReference type="Pfam" id="PF13439">
    <property type="entry name" value="Glyco_transf_4"/>
    <property type="match status" value="1"/>
</dbReference>
<evidence type="ECO:0000313" key="5">
    <source>
        <dbReference type="EMBL" id="AZZ51163.1"/>
    </source>
</evidence>
<feature type="domain" description="Glycosyltransferase subfamily 4-like N-terminal" evidence="4">
    <location>
        <begin position="86"/>
        <end position="243"/>
    </location>
</feature>
<dbReference type="KEGG" id="rfs:C1I64_03295"/>
<feature type="region of interest" description="Disordered" evidence="3">
    <location>
        <begin position="1"/>
        <end position="72"/>
    </location>
</feature>
<keyword evidence="1" id="KW-0328">Glycosyltransferase</keyword>
<dbReference type="Gene3D" id="3.40.50.2000">
    <property type="entry name" value="Glycogen Phosphorylase B"/>
    <property type="match status" value="2"/>
</dbReference>
<evidence type="ECO:0000256" key="2">
    <source>
        <dbReference type="ARBA" id="ARBA00022679"/>
    </source>
</evidence>
<evidence type="ECO:0000256" key="1">
    <source>
        <dbReference type="ARBA" id="ARBA00022676"/>
    </source>
</evidence>
<evidence type="ECO:0000256" key="3">
    <source>
        <dbReference type="SAM" id="MobiDB-lite"/>
    </source>
</evidence>
<dbReference type="PANTHER" id="PTHR12526">
    <property type="entry name" value="GLYCOSYLTRANSFERASE"/>
    <property type="match status" value="1"/>
</dbReference>